<dbReference type="GeneID" id="25321623"/>
<dbReference type="AlphaFoldDB" id="A0A0F4YEZ4"/>
<evidence type="ECO:0000256" key="1">
    <source>
        <dbReference type="SAM" id="MobiDB-lite"/>
    </source>
</evidence>
<dbReference type="Proteomes" id="UP000053958">
    <property type="component" value="Unassembled WGS sequence"/>
</dbReference>
<feature type="compositionally biased region" description="Basic and acidic residues" evidence="1">
    <location>
        <begin position="392"/>
        <end position="401"/>
    </location>
</feature>
<name>A0A0F4YEZ4_RASE3</name>
<evidence type="ECO:0000313" key="3">
    <source>
        <dbReference type="Proteomes" id="UP000053958"/>
    </source>
</evidence>
<dbReference type="EMBL" id="LASV01000742">
    <property type="protein sequence ID" value="KKA16710.1"/>
    <property type="molecule type" value="Genomic_DNA"/>
</dbReference>
<protein>
    <submittedName>
        <fullName evidence="2">Uncharacterized protein</fullName>
    </submittedName>
</protein>
<feature type="compositionally biased region" description="Polar residues" evidence="1">
    <location>
        <begin position="123"/>
        <end position="138"/>
    </location>
</feature>
<feature type="compositionally biased region" description="Low complexity" evidence="1">
    <location>
        <begin position="149"/>
        <end position="162"/>
    </location>
</feature>
<dbReference type="OrthoDB" id="5427699at2759"/>
<sequence>MKRSSSPSSSKSPSKQTPYKEVRFSQVETPVRRAQSVATSNPLRDPSYSAAHAATRTPEGTTYAEFAAYIEQSRALLERQRANFERERAAFAEERKLWDMERALLKSRIAELEAARMDGSDGLNGTSSKTAQFRTDFSFQGRPHSHDPSQQNGGSNNSGQNGHHVWEGSSPGSMRPTRVFPDENSFGHPPSLDAALSPQSRAVDRSTETSVPVPIEKVDSELDGITLKSTALPPNVAAKAVTPQSTSAPKSDQEPQRRMSEGRTPLKLKLSDLGAPDENLTRDAGHTPMAILGTEAEASYQSPTDDMAEEENPLTPTTTKQPLQPVESSDSYFPLDLPDDPALKGPLSLQNDAEADKSFLSELDQKLLDEAKKAVSGPSDEQDDSDDDDQHEPDPELKLKDSTNFGTAFGVPECGKV</sequence>
<feature type="compositionally biased region" description="Low complexity" evidence="1">
    <location>
        <begin position="1"/>
        <end position="15"/>
    </location>
</feature>
<feature type="compositionally biased region" description="Basic and acidic residues" evidence="1">
    <location>
        <begin position="251"/>
        <end position="261"/>
    </location>
</feature>
<organism evidence="2 3">
    <name type="scientific">Rasamsonia emersonii (strain ATCC 16479 / CBS 393.64 / IMI 116815)</name>
    <dbReference type="NCBI Taxonomy" id="1408163"/>
    <lineage>
        <taxon>Eukaryota</taxon>
        <taxon>Fungi</taxon>
        <taxon>Dikarya</taxon>
        <taxon>Ascomycota</taxon>
        <taxon>Pezizomycotina</taxon>
        <taxon>Eurotiomycetes</taxon>
        <taxon>Eurotiomycetidae</taxon>
        <taxon>Eurotiales</taxon>
        <taxon>Trichocomaceae</taxon>
        <taxon>Rasamsonia</taxon>
    </lineage>
</organism>
<feature type="compositionally biased region" description="Acidic residues" evidence="1">
    <location>
        <begin position="380"/>
        <end position="391"/>
    </location>
</feature>
<feature type="region of interest" description="Disordered" evidence="1">
    <location>
        <begin position="369"/>
        <end position="417"/>
    </location>
</feature>
<feature type="region of interest" description="Disordered" evidence="1">
    <location>
        <begin position="1"/>
        <end position="58"/>
    </location>
</feature>
<keyword evidence="3" id="KW-1185">Reference proteome</keyword>
<dbReference type="RefSeq" id="XP_013323322.1">
    <property type="nucleotide sequence ID" value="XM_013467868.1"/>
</dbReference>
<evidence type="ECO:0000313" key="2">
    <source>
        <dbReference type="EMBL" id="KKA16710.1"/>
    </source>
</evidence>
<accession>A0A0F4YEZ4</accession>
<reference evidence="2 3" key="1">
    <citation type="submission" date="2015-04" db="EMBL/GenBank/DDBJ databases">
        <authorList>
            <person name="Heijne W.H."/>
            <person name="Fedorova N.D."/>
            <person name="Nierman W.C."/>
            <person name="Vollebregt A.W."/>
            <person name="Zhao Z."/>
            <person name="Wu L."/>
            <person name="Kumar M."/>
            <person name="Stam H."/>
            <person name="van den Berg M.A."/>
            <person name="Pel H.J."/>
        </authorList>
    </citation>
    <scope>NUCLEOTIDE SEQUENCE [LARGE SCALE GENOMIC DNA]</scope>
    <source>
        <strain evidence="2 3">CBS 393.64</strain>
    </source>
</reference>
<proteinExistence type="predicted"/>
<feature type="region of interest" description="Disordered" evidence="1">
    <location>
        <begin position="115"/>
        <end position="350"/>
    </location>
</feature>
<feature type="compositionally biased region" description="Low complexity" evidence="1">
    <location>
        <begin position="313"/>
        <end position="325"/>
    </location>
</feature>
<comment type="caution">
    <text evidence="2">The sequence shown here is derived from an EMBL/GenBank/DDBJ whole genome shotgun (WGS) entry which is preliminary data.</text>
</comment>
<gene>
    <name evidence="2" type="ORF">T310_9691</name>
</gene>